<dbReference type="PANTHER" id="PTHR39193">
    <property type="entry name" value="5-DEOXY-GLUCURONATE ISOMERASE"/>
    <property type="match status" value="1"/>
</dbReference>
<evidence type="ECO:0000313" key="3">
    <source>
        <dbReference type="Proteomes" id="UP000318297"/>
    </source>
</evidence>
<name>A0A561EBD5_9MICO</name>
<accession>A0A561EBD5</accession>
<dbReference type="InterPro" id="IPR011051">
    <property type="entry name" value="RmlC_Cupin_sf"/>
</dbReference>
<dbReference type="Gene3D" id="2.60.120.10">
    <property type="entry name" value="Jelly Rolls"/>
    <property type="match status" value="2"/>
</dbReference>
<dbReference type="AlphaFoldDB" id="A0A561EBD5"/>
<keyword evidence="1 2" id="KW-0413">Isomerase</keyword>
<organism evidence="2 3">
    <name type="scientific">Rudaeicoccus suwonensis</name>
    <dbReference type="NCBI Taxonomy" id="657409"/>
    <lineage>
        <taxon>Bacteria</taxon>
        <taxon>Bacillati</taxon>
        <taxon>Actinomycetota</taxon>
        <taxon>Actinomycetes</taxon>
        <taxon>Micrococcales</taxon>
        <taxon>Dermacoccaceae</taxon>
        <taxon>Rudaeicoccus</taxon>
    </lineage>
</organism>
<dbReference type="InterPro" id="IPR014710">
    <property type="entry name" value="RmlC-like_jellyroll"/>
</dbReference>
<dbReference type="GO" id="GO:0019310">
    <property type="term" value="P:inositol catabolic process"/>
    <property type="evidence" value="ECO:0007669"/>
    <property type="project" value="InterPro"/>
</dbReference>
<dbReference type="OrthoDB" id="9799936at2"/>
<dbReference type="PANTHER" id="PTHR39193:SF1">
    <property type="entry name" value="5-DEOXY-GLUCURONATE ISOMERASE"/>
    <property type="match status" value="1"/>
</dbReference>
<dbReference type="Proteomes" id="UP000318297">
    <property type="component" value="Unassembled WGS sequence"/>
</dbReference>
<protein>
    <submittedName>
        <fullName evidence="2">5-deoxyglucuronate isomerase</fullName>
    </submittedName>
</protein>
<reference evidence="2 3" key="1">
    <citation type="submission" date="2019-06" db="EMBL/GenBank/DDBJ databases">
        <title>Sequencing the genomes of 1000 actinobacteria strains.</title>
        <authorList>
            <person name="Klenk H.-P."/>
        </authorList>
    </citation>
    <scope>NUCLEOTIDE SEQUENCE [LARGE SCALE GENOMIC DNA]</scope>
    <source>
        <strain evidence="2 3">DSM 19560</strain>
    </source>
</reference>
<dbReference type="EMBL" id="VIVQ01000001">
    <property type="protein sequence ID" value="TWE12919.1"/>
    <property type="molecule type" value="Genomic_DNA"/>
</dbReference>
<evidence type="ECO:0000313" key="2">
    <source>
        <dbReference type="EMBL" id="TWE12919.1"/>
    </source>
</evidence>
<dbReference type="InterPro" id="IPR024203">
    <property type="entry name" value="Deoxy-glucuronate_isom_IolB"/>
</dbReference>
<sequence>MTYDATPRRDGGAGPDRWFRPAALTTATGLRVAVQPDGEPLRHTGLTVLALRDGEAYELSSGPDEYLLLPLSGGGDVDLRSGTLHEILRGREDVFSAAADCAYVPRDHQVTVTARGPVEVALCAARATGDLPPAVLRAPDTPVELRGAGCSSRQVRNFGTPDAIDATAIIACEVLTPGGNSSSYPPHRHDCTVPGIESELEEIYYFRLRADPAAPDNADPIGFCRVGGSGGDEASWCVRDGDVLLVPAGWHGPATAVPGYDLYYLNVMAGPGPERRWLISDDPAHDWVRDTWADQPIDPRLPF</sequence>
<gene>
    <name evidence="2" type="ORF">BKA23_1742</name>
</gene>
<dbReference type="PIRSF" id="PIRSF036628">
    <property type="entry name" value="IolB"/>
    <property type="match status" value="1"/>
</dbReference>
<dbReference type="SUPFAM" id="SSF51182">
    <property type="entry name" value="RmlC-like cupins"/>
    <property type="match status" value="1"/>
</dbReference>
<dbReference type="NCBIfam" id="TIGR04378">
    <property type="entry name" value="myo_inos_iolB"/>
    <property type="match status" value="1"/>
</dbReference>
<evidence type="ECO:0000256" key="1">
    <source>
        <dbReference type="ARBA" id="ARBA00023235"/>
    </source>
</evidence>
<dbReference type="Pfam" id="PF04962">
    <property type="entry name" value="KduI"/>
    <property type="match status" value="1"/>
</dbReference>
<proteinExistence type="predicted"/>
<dbReference type="GO" id="GO:0008880">
    <property type="term" value="F:glucuronate isomerase activity"/>
    <property type="evidence" value="ECO:0007669"/>
    <property type="project" value="InterPro"/>
</dbReference>
<dbReference type="InterPro" id="IPR021120">
    <property type="entry name" value="KduI/IolB_isomerase"/>
</dbReference>
<comment type="caution">
    <text evidence="2">The sequence shown here is derived from an EMBL/GenBank/DDBJ whole genome shotgun (WGS) entry which is preliminary data.</text>
</comment>
<keyword evidence="3" id="KW-1185">Reference proteome</keyword>
<dbReference type="RefSeq" id="WP_145227277.1">
    <property type="nucleotide sequence ID" value="NZ_VIVQ01000001.1"/>
</dbReference>